<dbReference type="OrthoDB" id="5472096at2"/>
<dbReference type="AlphaFoldDB" id="A0A091B5L3"/>
<sequence>MSPESLITFLLWCLAANYLVLMLWFGAWVFAKPWLRRLHGRWFRLSDDSFDAIHYGGMAIYKIGIFLFNLAPLFALWMMGRTP</sequence>
<feature type="domain" description="DUF6868" evidence="2">
    <location>
        <begin position="1"/>
        <end position="79"/>
    </location>
</feature>
<accession>A0A091B5L3</accession>
<evidence type="ECO:0000313" key="3">
    <source>
        <dbReference type="EMBL" id="KFN46149.1"/>
    </source>
</evidence>
<dbReference type="eggNOG" id="ENOG5032ZJW">
    <property type="taxonomic scope" value="Bacteria"/>
</dbReference>
<evidence type="ECO:0000313" key="4">
    <source>
        <dbReference type="Proteomes" id="UP000029393"/>
    </source>
</evidence>
<proteinExistence type="predicted"/>
<comment type="caution">
    <text evidence="3">The sequence shown here is derived from an EMBL/GenBank/DDBJ whole genome shotgun (WGS) entry which is preliminary data.</text>
</comment>
<gene>
    <name evidence="3" type="ORF">N787_11325</name>
</gene>
<name>A0A091B5L3_9GAMM</name>
<protein>
    <recommendedName>
        <fullName evidence="2">DUF6868 domain-containing protein</fullName>
    </recommendedName>
</protein>
<organism evidence="3 4">
    <name type="scientific">Arenimonas metalli CF5-1</name>
    <dbReference type="NCBI Taxonomy" id="1384056"/>
    <lineage>
        <taxon>Bacteria</taxon>
        <taxon>Pseudomonadati</taxon>
        <taxon>Pseudomonadota</taxon>
        <taxon>Gammaproteobacteria</taxon>
        <taxon>Lysobacterales</taxon>
        <taxon>Lysobacteraceae</taxon>
        <taxon>Arenimonas</taxon>
    </lineage>
</organism>
<reference evidence="3 4" key="1">
    <citation type="submission" date="2013-09" db="EMBL/GenBank/DDBJ databases">
        <title>Genome sequencing of Arenimonas metalli.</title>
        <authorList>
            <person name="Chen F."/>
            <person name="Wang G."/>
        </authorList>
    </citation>
    <scope>NUCLEOTIDE SEQUENCE [LARGE SCALE GENOMIC DNA]</scope>
    <source>
        <strain evidence="3 4">CF5-1</strain>
    </source>
</reference>
<dbReference type="PATRIC" id="fig|1384056.3.peg.1482"/>
<evidence type="ECO:0000256" key="1">
    <source>
        <dbReference type="SAM" id="Phobius"/>
    </source>
</evidence>
<keyword evidence="1" id="KW-0812">Transmembrane</keyword>
<keyword evidence="4" id="KW-1185">Reference proteome</keyword>
<keyword evidence="1" id="KW-0472">Membrane</keyword>
<dbReference type="Pfam" id="PF21742">
    <property type="entry name" value="DUF6868"/>
    <property type="match status" value="1"/>
</dbReference>
<dbReference type="RefSeq" id="WP_034212313.1">
    <property type="nucleotide sequence ID" value="NZ_AVCK01000019.1"/>
</dbReference>
<feature type="transmembrane region" description="Helical" evidence="1">
    <location>
        <begin position="52"/>
        <end position="77"/>
    </location>
</feature>
<keyword evidence="1" id="KW-1133">Transmembrane helix</keyword>
<dbReference type="STRING" id="1384056.N787_11325"/>
<dbReference type="EMBL" id="AVCK01000019">
    <property type="protein sequence ID" value="KFN46149.1"/>
    <property type="molecule type" value="Genomic_DNA"/>
</dbReference>
<dbReference type="InterPro" id="IPR049220">
    <property type="entry name" value="DUF6868"/>
</dbReference>
<evidence type="ECO:0000259" key="2">
    <source>
        <dbReference type="Pfam" id="PF21742"/>
    </source>
</evidence>
<feature type="transmembrane region" description="Helical" evidence="1">
    <location>
        <begin position="6"/>
        <end position="31"/>
    </location>
</feature>
<dbReference type="Proteomes" id="UP000029393">
    <property type="component" value="Unassembled WGS sequence"/>
</dbReference>